<accession>A0A285CZC1</accession>
<dbReference type="EMBL" id="OAOP01000006">
    <property type="protein sequence ID" value="SNX72904.1"/>
    <property type="molecule type" value="Genomic_DNA"/>
</dbReference>
<evidence type="ECO:0000313" key="2">
    <source>
        <dbReference type="EMBL" id="SNX72904.1"/>
    </source>
</evidence>
<evidence type="ECO:0000313" key="3">
    <source>
        <dbReference type="Proteomes" id="UP000219546"/>
    </source>
</evidence>
<keyword evidence="3" id="KW-1185">Reference proteome</keyword>
<evidence type="ECO:0000259" key="1">
    <source>
        <dbReference type="Pfam" id="PF01973"/>
    </source>
</evidence>
<reference evidence="2 3" key="1">
    <citation type="submission" date="2017-08" db="EMBL/GenBank/DDBJ databases">
        <authorList>
            <person name="de Groot N.N."/>
        </authorList>
    </citation>
    <scope>NUCLEOTIDE SEQUENCE [LARGE SCALE GENOMIC DNA]</scope>
    <source>
        <strain evidence="2 3">JC228</strain>
    </source>
</reference>
<dbReference type="OrthoDB" id="5291305at2"/>
<organism evidence="2 3">
    <name type="scientific">Bacillus oleivorans</name>
    <dbReference type="NCBI Taxonomy" id="1448271"/>
    <lineage>
        <taxon>Bacteria</taxon>
        <taxon>Bacillati</taxon>
        <taxon>Bacillota</taxon>
        <taxon>Bacilli</taxon>
        <taxon>Bacillales</taxon>
        <taxon>Bacillaceae</taxon>
        <taxon>Bacillus</taxon>
    </lineage>
</organism>
<dbReference type="InterPro" id="IPR002826">
    <property type="entry name" value="MptE-like"/>
</dbReference>
<dbReference type="RefSeq" id="WP_097159396.1">
    <property type="nucleotide sequence ID" value="NZ_JBEPMQ010000005.1"/>
</dbReference>
<dbReference type="PANTHER" id="PTHR41786">
    <property type="entry name" value="MOTILITY ACCESSORY FACTOR MAF"/>
    <property type="match status" value="1"/>
</dbReference>
<dbReference type="PANTHER" id="PTHR41786:SF1">
    <property type="entry name" value="6-HYDROXYMETHYLPTERIN DIPHOSPHOKINASE MPTE-LIKE DOMAIN-CONTAINING PROTEIN"/>
    <property type="match status" value="1"/>
</dbReference>
<name>A0A285CZC1_9BACI</name>
<proteinExistence type="predicted"/>
<sequence>MCNNYKIEKIKEFDETFFVYNELKNNRKIHLNSTFSSEKEAEKFINQIKSDQLNIVIGIGNGAFLKKLKNNDFIHCLIIEPFEDVILDESTIEIIKNSDNISFYYLKDITSLIINGYIKRFLGLYSNILIHPRYEKTNSDLLNKIISIVKDGSIMLRVNKNTEKYFKKDWIIEPLLNLEYTLAHSSLGEFKDKFAGETALLVASGPSLNENIPFIKKVKDKVHIFAAGSALKGLLSNNITPDFVTVMDSSIKNFTSHFKEVNYTGTLIVSGMANSNIIKNHGGPFILANLNIDSITTRFRKEVPAFPSVPSVSVFTLQILYYLGFSKVYLIGQDLALINGEYYSKGVTVHQNTNNFEAQLFVDGNNGSKVATLYLLYAHLQSFNDIVGLLDKERIKIYNLSRNGAKIKGVEYVPVESVNIFGGKRQIITEDILHKNTGKYTDTIKLFVTEITNAQKKVNEILKKLNKLNINAVSLDDLKRVLKLFKELRSQKIIEEIFLKQLSFYVQKLNNKFEYTFEKEIVSNQDRIEMVKDIIGLVEEIQKYLKEVLEDDRIKIYQ</sequence>
<dbReference type="Pfam" id="PF01973">
    <property type="entry name" value="MptE-like"/>
    <property type="match status" value="1"/>
</dbReference>
<dbReference type="AlphaFoldDB" id="A0A285CZC1"/>
<protein>
    <recommendedName>
        <fullName evidence="1">6-hydroxymethylpterin diphosphokinase MptE-like domain-containing protein</fullName>
    </recommendedName>
</protein>
<dbReference type="Proteomes" id="UP000219546">
    <property type="component" value="Unassembled WGS sequence"/>
</dbReference>
<gene>
    <name evidence="2" type="ORF">SAMN05877753_106245</name>
</gene>
<feature type="domain" description="6-hydroxymethylpterin diphosphokinase MptE-like" evidence="1">
    <location>
        <begin position="177"/>
        <end position="339"/>
    </location>
</feature>